<keyword evidence="6" id="KW-1185">Reference proteome</keyword>
<evidence type="ECO:0000259" key="4">
    <source>
        <dbReference type="PROSITE" id="PS50887"/>
    </source>
</evidence>
<feature type="transmembrane region" description="Helical" evidence="1">
    <location>
        <begin position="145"/>
        <end position="168"/>
    </location>
</feature>
<dbReference type="Gene3D" id="3.20.20.450">
    <property type="entry name" value="EAL domain"/>
    <property type="match status" value="1"/>
</dbReference>
<keyword evidence="1" id="KW-0472">Membrane</keyword>
<dbReference type="CDD" id="cd01949">
    <property type="entry name" value="GGDEF"/>
    <property type="match status" value="1"/>
</dbReference>
<dbReference type="SUPFAM" id="SSF55073">
    <property type="entry name" value="Nucleotide cyclase"/>
    <property type="match status" value="1"/>
</dbReference>
<evidence type="ECO:0000259" key="2">
    <source>
        <dbReference type="PROSITE" id="PS50883"/>
    </source>
</evidence>
<dbReference type="InterPro" id="IPR035919">
    <property type="entry name" value="EAL_sf"/>
</dbReference>
<dbReference type="Pfam" id="PF17152">
    <property type="entry name" value="CHASE8"/>
    <property type="match status" value="1"/>
</dbReference>
<dbReference type="InterPro" id="IPR029787">
    <property type="entry name" value="Nucleotide_cyclase"/>
</dbReference>
<dbReference type="InterPro" id="IPR052155">
    <property type="entry name" value="Biofilm_reg_signaling"/>
</dbReference>
<dbReference type="InterPro" id="IPR001633">
    <property type="entry name" value="EAL_dom"/>
</dbReference>
<sequence length="669" mass="76067">MKKLFTLDTISKKLLFILMSVAFISSSIVTVAFGTYELSSAKGEQIESLNSLSNMMSPNIATALIFEDLEAIQELIKPILTRTDVISAIVTNRTGDIVAKTNSHMLSDNVKHAVEVKKQLTIDGNNVGELVIYANNSYINNRIDFYVKFIISLTLLSFAVSLIISLLLRRRFLSPILYLAQTANDITKSNDYSLRAEQLSNDEVGELTVCFNDMLYTIEQREHALENQVKTRTQELENANSELHRYAYQDGLTDLPNRRFFYEEIQTLISNDNTSFALIFLDLDGFKDVNDSLGHDYGDLLLHHVANRLKACIKDEDIIARLGGDEFTLILKNANQTIAVKVADKIKQALLKPIQLKEETVCVTASIGITLYPEHGSTVEKLVKRADQAMYLSKKKGRNRYEFFSYSIEEKATEKRKLIEEIKLGLKESQFELYYQPIFSVDGKSITKAEALIRWNHPQKGLIGPNEFIPMAEKNGLISDIGRWVKSQAIQDCTLFNKISKRLIQVSVNTSPLEIDRSGEWVEQWIQASEQFNLPGHSVLIEVTENTLMGTDSEIKRQLKRLSEFQIDVAIDDFGVGYSSLAYLQRLDIDILKIDRSFIKDIEKNDNSIALVRAIITMAHNLNVEVVAEGVEKQEQYMLLKQMQCDYIQGYYFSKPVSKKVFVSEFIEE</sequence>
<feature type="domain" description="GGDEF" evidence="4">
    <location>
        <begin position="274"/>
        <end position="406"/>
    </location>
</feature>
<dbReference type="PROSITE" id="PS50885">
    <property type="entry name" value="HAMP"/>
    <property type="match status" value="1"/>
</dbReference>
<comment type="caution">
    <text evidence="5">The sequence shown here is derived from an EMBL/GenBank/DDBJ whole genome shotgun (WGS) entry which is preliminary data.</text>
</comment>
<gene>
    <name evidence="5" type="ORF">Q8W34_20860</name>
</gene>
<feature type="domain" description="EAL" evidence="2">
    <location>
        <begin position="415"/>
        <end position="669"/>
    </location>
</feature>
<dbReference type="PANTHER" id="PTHR44757:SF2">
    <property type="entry name" value="BIOFILM ARCHITECTURE MAINTENANCE PROTEIN MBAA"/>
    <property type="match status" value="1"/>
</dbReference>
<feature type="domain" description="HAMP" evidence="3">
    <location>
        <begin position="170"/>
        <end position="223"/>
    </location>
</feature>
<dbReference type="SMART" id="SM00267">
    <property type="entry name" value="GGDEF"/>
    <property type="match status" value="1"/>
</dbReference>
<reference evidence="5" key="1">
    <citation type="submission" date="2023-07" db="EMBL/GenBank/DDBJ databases">
        <title>Genome content predicts the carbon catabolic preferences of heterotrophic bacteria.</title>
        <authorList>
            <person name="Gralka M."/>
        </authorList>
    </citation>
    <scope>NUCLEOTIDE SEQUENCE</scope>
    <source>
        <strain evidence="5">4G09</strain>
    </source>
</reference>
<dbReference type="InterPro" id="IPR000160">
    <property type="entry name" value="GGDEF_dom"/>
</dbReference>
<dbReference type="RefSeq" id="WP_305473453.1">
    <property type="nucleotide sequence ID" value="NZ_JAUYVT010000034.1"/>
</dbReference>
<evidence type="ECO:0000313" key="6">
    <source>
        <dbReference type="Proteomes" id="UP001177212"/>
    </source>
</evidence>
<name>A0ABT9FK00_9GAMM</name>
<dbReference type="CDD" id="cd06225">
    <property type="entry name" value="HAMP"/>
    <property type="match status" value="1"/>
</dbReference>
<dbReference type="EMBL" id="JAUYVT010000034">
    <property type="protein sequence ID" value="MDP2567092.1"/>
    <property type="molecule type" value="Genomic_DNA"/>
</dbReference>
<dbReference type="InterPro" id="IPR033417">
    <property type="entry name" value="CHASE8"/>
</dbReference>
<evidence type="ECO:0000259" key="3">
    <source>
        <dbReference type="PROSITE" id="PS50885"/>
    </source>
</evidence>
<proteinExistence type="predicted"/>
<evidence type="ECO:0000256" key="1">
    <source>
        <dbReference type="SAM" id="Phobius"/>
    </source>
</evidence>
<dbReference type="SMART" id="SM00304">
    <property type="entry name" value="HAMP"/>
    <property type="match status" value="1"/>
</dbReference>
<dbReference type="Proteomes" id="UP001177212">
    <property type="component" value="Unassembled WGS sequence"/>
</dbReference>
<dbReference type="PROSITE" id="PS50887">
    <property type="entry name" value="GGDEF"/>
    <property type="match status" value="1"/>
</dbReference>
<dbReference type="PANTHER" id="PTHR44757">
    <property type="entry name" value="DIGUANYLATE CYCLASE DGCP"/>
    <property type="match status" value="1"/>
</dbReference>
<dbReference type="SMART" id="SM00052">
    <property type="entry name" value="EAL"/>
    <property type="match status" value="1"/>
</dbReference>
<dbReference type="InterPro" id="IPR043128">
    <property type="entry name" value="Rev_trsase/Diguanyl_cyclase"/>
</dbReference>
<evidence type="ECO:0000313" key="5">
    <source>
        <dbReference type="EMBL" id="MDP2567092.1"/>
    </source>
</evidence>
<organism evidence="5 6">
    <name type="scientific">Pseudoalteromonas marina</name>
    <dbReference type="NCBI Taxonomy" id="267375"/>
    <lineage>
        <taxon>Bacteria</taxon>
        <taxon>Pseudomonadati</taxon>
        <taxon>Pseudomonadota</taxon>
        <taxon>Gammaproteobacteria</taxon>
        <taxon>Alteromonadales</taxon>
        <taxon>Pseudoalteromonadaceae</taxon>
        <taxon>Pseudoalteromonas</taxon>
    </lineage>
</organism>
<dbReference type="Pfam" id="PF00990">
    <property type="entry name" value="GGDEF"/>
    <property type="match status" value="1"/>
</dbReference>
<dbReference type="InterPro" id="IPR003660">
    <property type="entry name" value="HAMP_dom"/>
</dbReference>
<keyword evidence="1" id="KW-0812">Transmembrane</keyword>
<dbReference type="SUPFAM" id="SSF141868">
    <property type="entry name" value="EAL domain-like"/>
    <property type="match status" value="1"/>
</dbReference>
<dbReference type="Gene3D" id="6.10.340.10">
    <property type="match status" value="1"/>
</dbReference>
<accession>A0ABT9FK00</accession>
<dbReference type="CDD" id="cd01948">
    <property type="entry name" value="EAL"/>
    <property type="match status" value="1"/>
</dbReference>
<keyword evidence="1" id="KW-1133">Transmembrane helix</keyword>
<dbReference type="PROSITE" id="PS50883">
    <property type="entry name" value="EAL"/>
    <property type="match status" value="1"/>
</dbReference>
<dbReference type="Pfam" id="PF00672">
    <property type="entry name" value="HAMP"/>
    <property type="match status" value="1"/>
</dbReference>
<dbReference type="Pfam" id="PF00563">
    <property type="entry name" value="EAL"/>
    <property type="match status" value="1"/>
</dbReference>
<dbReference type="NCBIfam" id="TIGR00254">
    <property type="entry name" value="GGDEF"/>
    <property type="match status" value="1"/>
</dbReference>
<dbReference type="Gene3D" id="3.30.70.270">
    <property type="match status" value="1"/>
</dbReference>
<protein>
    <submittedName>
        <fullName evidence="5">EAL domain-containing protein</fullName>
    </submittedName>
</protein>